<proteinExistence type="predicted"/>
<dbReference type="EMBL" id="DF157093">
    <property type="protein sequence ID" value="GAB64529.1"/>
    <property type="molecule type" value="Genomic_DNA"/>
</dbReference>
<organism evidence="2 3">
    <name type="scientific">Plasmodium cynomolgi (strain B)</name>
    <dbReference type="NCBI Taxonomy" id="1120755"/>
    <lineage>
        <taxon>Eukaryota</taxon>
        <taxon>Sar</taxon>
        <taxon>Alveolata</taxon>
        <taxon>Apicomplexa</taxon>
        <taxon>Aconoidasida</taxon>
        <taxon>Haemosporida</taxon>
        <taxon>Plasmodiidae</taxon>
        <taxon>Plasmodium</taxon>
        <taxon>Plasmodium (Plasmodium)</taxon>
    </lineage>
</organism>
<keyword evidence="1" id="KW-1133">Transmembrane helix</keyword>
<keyword evidence="1" id="KW-0472">Membrane</keyword>
<dbReference type="OMA" id="ACHRHIC"/>
<dbReference type="OrthoDB" id="385869at2759"/>
<dbReference type="Pfam" id="PF12420">
    <property type="entry name" value="DUF3671"/>
    <property type="match status" value="1"/>
</dbReference>
<feature type="transmembrane region" description="Helical" evidence="1">
    <location>
        <begin position="171"/>
        <end position="191"/>
    </location>
</feature>
<keyword evidence="1" id="KW-0812">Transmembrane</keyword>
<dbReference type="VEuPathDB" id="PlasmoDB:PCYB_012620"/>
<reference evidence="2 3" key="1">
    <citation type="journal article" date="2012" name="Nat. Genet.">
        <title>Plasmodium cynomolgi genome sequences provide insight into Plasmodium vivax and the monkey malaria clade.</title>
        <authorList>
            <person name="Tachibana S."/>
            <person name="Sullivan S.A."/>
            <person name="Kawai S."/>
            <person name="Nakamura S."/>
            <person name="Kim H.R."/>
            <person name="Goto N."/>
            <person name="Arisue N."/>
            <person name="Palacpac N.M.Q."/>
            <person name="Honma H."/>
            <person name="Yagi M."/>
            <person name="Tougan T."/>
            <person name="Katakai Y."/>
            <person name="Kaneko O."/>
            <person name="Mita T."/>
            <person name="Kita K."/>
            <person name="Yasutomi Y."/>
            <person name="Sutton P.L."/>
            <person name="Shakhbatyan R."/>
            <person name="Horii T."/>
            <person name="Yasunaga T."/>
            <person name="Barnwell J.W."/>
            <person name="Escalante A.A."/>
            <person name="Carlton J.M."/>
            <person name="Tanabe K."/>
        </authorList>
    </citation>
    <scope>NUCLEOTIDE SEQUENCE [LARGE SCALE GENOMIC DNA]</scope>
    <source>
        <strain evidence="2 3">B</strain>
    </source>
</reference>
<evidence type="ECO:0000313" key="2">
    <source>
        <dbReference type="EMBL" id="GAB64529.1"/>
    </source>
</evidence>
<sequence>MTKVKKYPFEEVIRLFTFAKLSTFVLLIWIYHYCDKGYVNQSLNPNDGNTDALLFPCTNRLLAKYERGKNLKTVKLNQKTSTYGKKKKVTNKGGYNSESETDSHFDYDEYSDKLSVYSSRKGKSSGESELLCGQIFPCVDRRGFCCSCESLICRNSCRTCPKRKCSRRSPIYYIILGLLLILGVVCAIPAIVTGTAPSSLHPLAVILVKFFSLGIFFILVMSSKWK</sequence>
<keyword evidence="3" id="KW-1185">Reference proteome</keyword>
<dbReference type="AlphaFoldDB" id="K6UPK2"/>
<gene>
    <name evidence="2" type="ORF">PCYB_012620</name>
</gene>
<dbReference type="GeneID" id="14691119"/>
<dbReference type="RefSeq" id="XP_004220816.1">
    <property type="nucleotide sequence ID" value="XM_004220768.1"/>
</dbReference>
<dbReference type="Proteomes" id="UP000006319">
    <property type="component" value="Chromosome 1"/>
</dbReference>
<name>K6UPK2_PLACD</name>
<accession>K6UPK2</accession>
<feature type="transmembrane region" description="Helical" evidence="1">
    <location>
        <begin position="203"/>
        <end position="221"/>
    </location>
</feature>
<dbReference type="InterPro" id="IPR022139">
    <property type="entry name" value="Fam-L/Fam-M-like_plasmodium"/>
</dbReference>
<evidence type="ECO:0000256" key="1">
    <source>
        <dbReference type="SAM" id="Phobius"/>
    </source>
</evidence>
<dbReference type="KEGG" id="pcy:PCYB_012620"/>
<feature type="transmembrane region" description="Helical" evidence="1">
    <location>
        <begin position="12"/>
        <end position="31"/>
    </location>
</feature>
<protein>
    <submittedName>
        <fullName evidence="2">Uncharacterized protein</fullName>
    </submittedName>
</protein>
<evidence type="ECO:0000313" key="3">
    <source>
        <dbReference type="Proteomes" id="UP000006319"/>
    </source>
</evidence>